<dbReference type="Proteomes" id="UP000026915">
    <property type="component" value="Chromosome 8"/>
</dbReference>
<accession>A0A061FR61</accession>
<dbReference type="AlphaFoldDB" id="A0A061FR61"/>
<keyword evidence="2" id="KW-1185">Reference proteome</keyword>
<proteinExistence type="predicted"/>
<gene>
    <name evidence="1" type="ORF">TCM_036185</name>
</gene>
<sequence length="73" mass="8489">MELSLRVESLEMEIEKEMEQRIERWKEREETTPLVWAAKMAKCIVSHGLGLPNAELRQVLVSHLCFSTYLASL</sequence>
<organism evidence="1 2">
    <name type="scientific">Theobroma cacao</name>
    <name type="common">Cacao</name>
    <name type="synonym">Cocoa</name>
    <dbReference type="NCBI Taxonomy" id="3641"/>
    <lineage>
        <taxon>Eukaryota</taxon>
        <taxon>Viridiplantae</taxon>
        <taxon>Streptophyta</taxon>
        <taxon>Embryophyta</taxon>
        <taxon>Tracheophyta</taxon>
        <taxon>Spermatophyta</taxon>
        <taxon>Magnoliopsida</taxon>
        <taxon>eudicotyledons</taxon>
        <taxon>Gunneridae</taxon>
        <taxon>Pentapetalae</taxon>
        <taxon>rosids</taxon>
        <taxon>malvids</taxon>
        <taxon>Malvales</taxon>
        <taxon>Malvaceae</taxon>
        <taxon>Byttnerioideae</taxon>
        <taxon>Theobroma</taxon>
    </lineage>
</organism>
<dbReference type="InParanoid" id="A0A061FR61"/>
<name>A0A061FR61_THECC</name>
<protein>
    <submittedName>
        <fullName evidence="1">Uncharacterized protein</fullName>
    </submittedName>
</protein>
<reference evidence="1 2" key="1">
    <citation type="journal article" date="2013" name="Genome Biol.">
        <title>The genome sequence of the most widely cultivated cacao type and its use to identify candidate genes regulating pod color.</title>
        <authorList>
            <person name="Motamayor J.C."/>
            <person name="Mockaitis K."/>
            <person name="Schmutz J."/>
            <person name="Haiminen N."/>
            <person name="Iii D.L."/>
            <person name="Cornejo O."/>
            <person name="Findley S.D."/>
            <person name="Zheng P."/>
            <person name="Utro F."/>
            <person name="Royaert S."/>
            <person name="Saski C."/>
            <person name="Jenkins J."/>
            <person name="Podicheti R."/>
            <person name="Zhao M."/>
            <person name="Scheffler B.E."/>
            <person name="Stack J.C."/>
            <person name="Feltus F.A."/>
            <person name="Mustiga G.M."/>
            <person name="Amores F."/>
            <person name="Phillips W."/>
            <person name="Marelli J.P."/>
            <person name="May G.D."/>
            <person name="Shapiro H."/>
            <person name="Ma J."/>
            <person name="Bustamante C.D."/>
            <person name="Schnell R.J."/>
            <person name="Main D."/>
            <person name="Gilbert D."/>
            <person name="Parida L."/>
            <person name="Kuhn D.N."/>
        </authorList>
    </citation>
    <scope>NUCLEOTIDE SEQUENCE [LARGE SCALE GENOMIC DNA]</scope>
    <source>
        <strain evidence="2">cv. Matina 1-6</strain>
    </source>
</reference>
<dbReference type="EMBL" id="CM001886">
    <property type="protein sequence ID" value="EOY17019.1"/>
    <property type="molecule type" value="Genomic_DNA"/>
</dbReference>
<evidence type="ECO:0000313" key="2">
    <source>
        <dbReference type="Proteomes" id="UP000026915"/>
    </source>
</evidence>
<evidence type="ECO:0000313" key="1">
    <source>
        <dbReference type="EMBL" id="EOY17019.1"/>
    </source>
</evidence>
<dbReference type="Gramene" id="EOY17019">
    <property type="protein sequence ID" value="EOY17019"/>
    <property type="gene ID" value="TCM_036185"/>
</dbReference>
<dbReference type="HOGENOM" id="CLU_2709860_0_0_1"/>